<evidence type="ECO:0000256" key="11">
    <source>
        <dbReference type="ARBA" id="ARBA00023002"/>
    </source>
</evidence>
<gene>
    <name evidence="15" type="ORF">CLODIP_2_CD01404</name>
</gene>
<accession>A0A8S1DRI7</accession>
<dbReference type="GO" id="GO:0008482">
    <property type="term" value="F:sulfite oxidase activity"/>
    <property type="evidence" value="ECO:0007669"/>
    <property type="project" value="UniProtKB-EC"/>
</dbReference>
<dbReference type="GO" id="GO:0043546">
    <property type="term" value="F:molybdopterin cofactor binding"/>
    <property type="evidence" value="ECO:0007669"/>
    <property type="project" value="InterPro"/>
</dbReference>
<dbReference type="InterPro" id="IPR022407">
    <property type="entry name" value="OxRdtase_Mopterin_BS"/>
</dbReference>
<evidence type="ECO:0000256" key="9">
    <source>
        <dbReference type="ARBA" id="ARBA00022617"/>
    </source>
</evidence>
<dbReference type="GO" id="GO:0005758">
    <property type="term" value="C:mitochondrial intermembrane space"/>
    <property type="evidence" value="ECO:0007669"/>
    <property type="project" value="UniProtKB-SubCell"/>
</dbReference>
<dbReference type="InterPro" id="IPR008335">
    <property type="entry name" value="Mopterin_OxRdtase_euk"/>
</dbReference>
<evidence type="ECO:0000256" key="2">
    <source>
        <dbReference type="ARBA" id="ARBA00001970"/>
    </source>
</evidence>
<dbReference type="Gene3D" id="2.60.40.650">
    <property type="match status" value="1"/>
</dbReference>
<dbReference type="PANTHER" id="PTHR19372:SF7">
    <property type="entry name" value="SULFITE OXIDASE, MITOCHONDRIAL"/>
    <property type="match status" value="1"/>
</dbReference>
<dbReference type="PRINTS" id="PR00363">
    <property type="entry name" value="CYTOCHROMEB5"/>
</dbReference>
<dbReference type="InterPro" id="IPR036374">
    <property type="entry name" value="OxRdtase_Mopterin-bd_sf"/>
</dbReference>
<evidence type="ECO:0000259" key="14">
    <source>
        <dbReference type="PROSITE" id="PS50255"/>
    </source>
</evidence>
<keyword evidence="8" id="KW-0500">Molybdenum</keyword>
<protein>
    <recommendedName>
        <fullName evidence="7">sulfite oxidase</fullName>
        <ecNumber evidence="7">1.8.3.1</ecNumber>
    </recommendedName>
</protein>
<keyword evidence="13" id="KW-0496">Mitochondrion</keyword>
<dbReference type="Gene3D" id="3.10.120.10">
    <property type="entry name" value="Cytochrome b5-like heme/steroid binding domain"/>
    <property type="match status" value="1"/>
</dbReference>
<dbReference type="GO" id="GO:0006790">
    <property type="term" value="P:sulfur compound metabolic process"/>
    <property type="evidence" value="ECO:0007669"/>
    <property type="project" value="TreeGrafter"/>
</dbReference>
<keyword evidence="10" id="KW-0479">Metal-binding</keyword>
<dbReference type="CDD" id="cd02111">
    <property type="entry name" value="eukary_SO_Moco"/>
    <property type="match status" value="1"/>
</dbReference>
<evidence type="ECO:0000256" key="8">
    <source>
        <dbReference type="ARBA" id="ARBA00022505"/>
    </source>
</evidence>
<reference evidence="15 16" key="1">
    <citation type="submission" date="2020-04" db="EMBL/GenBank/DDBJ databases">
        <authorList>
            <person name="Alioto T."/>
            <person name="Alioto T."/>
            <person name="Gomez Garrido J."/>
        </authorList>
    </citation>
    <scope>NUCLEOTIDE SEQUENCE [LARGE SCALE GENOMIC DNA]</scope>
</reference>
<keyword evidence="12" id="KW-0408">Iron</keyword>
<comment type="subunit">
    <text evidence="6">Homodimer.</text>
</comment>
<comment type="cofactor">
    <cofactor evidence="1">
        <name>Mo-molybdopterin</name>
        <dbReference type="ChEBI" id="CHEBI:71302"/>
    </cofactor>
</comment>
<sequence length="556" mass="61639">MALKTVLKFSRGFRYQSLARATQSFSTHDQQDGGSWNRTKHSGNFSQVAGAAVAGVAGFCLYSYLNEPAVSAATKEETLQAGDVKEGLPFYSLDEVRVHDDSKKRIWVTYKQGVYDITDFIPKHPGGGEKIMMAAGASVDPFWASYGVHKNADILKMLETYRIGNLSEEDSKVSLHNVADPYDADPRRHPALQPRSLKPYNAETPLKILADNFFTPSDLFFVRNHLPVPEIDLASYEVEIEGVGVKSMKLNLEQLKKFPKFTITSTVQCSGNRRSEMTKVKPVKGLDWGQAAIGNASWTGVRLRDVLLAAGLKDDQPGVEHVQFEGLDTDPSMHPYGASIPIEKAMDPKGDVLLAFEMNGEPLTRDHGFPVRVIVPGVTGARNVKWLGKVIVSGKESDSHWQQNDYKGFSPSTDWDTVDFSSAPAIQELPVISAICDPVQGDKVKPVDGKIPLRGYAWSGGGRKIVRVDVTWDQGKTWGVAKLEQESNKHPYHWGWTLWTMEVPVPPNAKKLEVWVKAVDSTYNTQPEGFANIWNLRGVLSNAYHRVTIDINTGKK</sequence>
<evidence type="ECO:0000256" key="13">
    <source>
        <dbReference type="ARBA" id="ARBA00023128"/>
    </source>
</evidence>
<comment type="cofactor">
    <cofactor evidence="2">
        <name>heme b</name>
        <dbReference type="ChEBI" id="CHEBI:60344"/>
    </cofactor>
</comment>
<dbReference type="PROSITE" id="PS00559">
    <property type="entry name" value="MOLYBDOPTERIN_EUK"/>
    <property type="match status" value="1"/>
</dbReference>
<dbReference type="PRINTS" id="PR00407">
    <property type="entry name" value="EUMOPTERIN"/>
</dbReference>
<dbReference type="GO" id="GO:0030151">
    <property type="term" value="F:molybdenum ion binding"/>
    <property type="evidence" value="ECO:0007669"/>
    <property type="project" value="InterPro"/>
</dbReference>
<dbReference type="EC" id="1.8.3.1" evidence="7"/>
<evidence type="ECO:0000256" key="4">
    <source>
        <dbReference type="ARBA" id="ARBA00004678"/>
    </source>
</evidence>
<dbReference type="InterPro" id="IPR000572">
    <property type="entry name" value="OxRdtase_Mopterin-bd_dom"/>
</dbReference>
<dbReference type="Pfam" id="PF03404">
    <property type="entry name" value="Mo-co_dimer"/>
    <property type="match status" value="1"/>
</dbReference>
<dbReference type="PROSITE" id="PS00191">
    <property type="entry name" value="CYTOCHROME_B5_1"/>
    <property type="match status" value="1"/>
</dbReference>
<dbReference type="InterPro" id="IPR014756">
    <property type="entry name" value="Ig_E-set"/>
</dbReference>
<dbReference type="GO" id="GO:0020037">
    <property type="term" value="F:heme binding"/>
    <property type="evidence" value="ECO:0007669"/>
    <property type="project" value="InterPro"/>
</dbReference>
<dbReference type="PROSITE" id="PS50255">
    <property type="entry name" value="CYTOCHROME_B5_2"/>
    <property type="match status" value="1"/>
</dbReference>
<dbReference type="PANTHER" id="PTHR19372">
    <property type="entry name" value="SULFITE REDUCTASE"/>
    <property type="match status" value="1"/>
</dbReference>
<dbReference type="FunFam" id="3.90.420.10:FF:000002">
    <property type="entry name" value="sulfite oxidase, mitochondrial"/>
    <property type="match status" value="1"/>
</dbReference>
<dbReference type="SMART" id="SM01117">
    <property type="entry name" value="Cyt-b5"/>
    <property type="match status" value="1"/>
</dbReference>
<dbReference type="OrthoDB" id="10051395at2759"/>
<proteinExistence type="predicted"/>
<name>A0A8S1DRI7_9INSE</name>
<keyword evidence="16" id="KW-1185">Reference proteome</keyword>
<dbReference type="Pfam" id="PF00174">
    <property type="entry name" value="Oxidored_molyb"/>
    <property type="match status" value="1"/>
</dbReference>
<dbReference type="Proteomes" id="UP000494165">
    <property type="component" value="Unassembled WGS sequence"/>
</dbReference>
<comment type="caution">
    <text evidence="15">The sequence shown here is derived from an EMBL/GenBank/DDBJ whole genome shotgun (WGS) entry which is preliminary data.</text>
</comment>
<keyword evidence="11" id="KW-0560">Oxidoreductase</keyword>
<dbReference type="SUPFAM" id="SSF81296">
    <property type="entry name" value="E set domains"/>
    <property type="match status" value="1"/>
</dbReference>
<evidence type="ECO:0000256" key="6">
    <source>
        <dbReference type="ARBA" id="ARBA00011738"/>
    </source>
</evidence>
<feature type="domain" description="Cytochrome b5 heme-binding" evidence="14">
    <location>
        <begin position="88"/>
        <end position="167"/>
    </location>
</feature>
<dbReference type="Pfam" id="PF00173">
    <property type="entry name" value="Cyt-b5"/>
    <property type="match status" value="1"/>
</dbReference>
<comment type="subcellular location">
    <subcellularLocation>
        <location evidence="3">Mitochondrion intermembrane space</location>
    </subcellularLocation>
</comment>
<dbReference type="Gene3D" id="3.90.420.10">
    <property type="entry name" value="Oxidoreductase, molybdopterin-binding domain"/>
    <property type="match status" value="1"/>
</dbReference>
<dbReference type="InterPro" id="IPR036400">
    <property type="entry name" value="Cyt_B5-like_heme/steroid_sf"/>
</dbReference>
<comment type="pathway">
    <text evidence="4">Sulfur metabolism.</text>
</comment>
<keyword evidence="9" id="KW-0349">Heme</keyword>
<evidence type="ECO:0000256" key="5">
    <source>
        <dbReference type="ARBA" id="ARBA00004971"/>
    </source>
</evidence>
<evidence type="ECO:0000313" key="15">
    <source>
        <dbReference type="EMBL" id="CAB3383371.1"/>
    </source>
</evidence>
<evidence type="ECO:0000313" key="16">
    <source>
        <dbReference type="Proteomes" id="UP000494165"/>
    </source>
</evidence>
<evidence type="ECO:0000256" key="10">
    <source>
        <dbReference type="ARBA" id="ARBA00022723"/>
    </source>
</evidence>
<dbReference type="InterPro" id="IPR018506">
    <property type="entry name" value="Cyt_B5_heme-BS"/>
</dbReference>
<dbReference type="InterPro" id="IPR001199">
    <property type="entry name" value="Cyt_B5-like_heme/steroid-bd"/>
</dbReference>
<organism evidence="15 16">
    <name type="scientific">Cloeon dipterum</name>
    <dbReference type="NCBI Taxonomy" id="197152"/>
    <lineage>
        <taxon>Eukaryota</taxon>
        <taxon>Metazoa</taxon>
        <taxon>Ecdysozoa</taxon>
        <taxon>Arthropoda</taxon>
        <taxon>Hexapoda</taxon>
        <taxon>Insecta</taxon>
        <taxon>Pterygota</taxon>
        <taxon>Palaeoptera</taxon>
        <taxon>Ephemeroptera</taxon>
        <taxon>Pisciforma</taxon>
        <taxon>Baetidae</taxon>
        <taxon>Cloeon</taxon>
    </lineage>
</organism>
<dbReference type="SUPFAM" id="SSF56524">
    <property type="entry name" value="Oxidoreductase molybdopterin-binding domain"/>
    <property type="match status" value="1"/>
</dbReference>
<dbReference type="AlphaFoldDB" id="A0A8S1DRI7"/>
<dbReference type="FunFam" id="3.10.120.10:FF:000007">
    <property type="entry name" value="Sulfite oxidase, mitochondrial"/>
    <property type="match status" value="1"/>
</dbReference>
<dbReference type="SUPFAM" id="SSF55856">
    <property type="entry name" value="Cytochrome b5-like heme/steroid binding domain"/>
    <property type="match status" value="1"/>
</dbReference>
<evidence type="ECO:0000256" key="3">
    <source>
        <dbReference type="ARBA" id="ARBA00004569"/>
    </source>
</evidence>
<comment type="pathway">
    <text evidence="5">Energy metabolism; sulfur metabolism.</text>
</comment>
<evidence type="ECO:0000256" key="12">
    <source>
        <dbReference type="ARBA" id="ARBA00023004"/>
    </source>
</evidence>
<dbReference type="EMBL" id="CADEPI010000306">
    <property type="protein sequence ID" value="CAB3383371.1"/>
    <property type="molecule type" value="Genomic_DNA"/>
</dbReference>
<dbReference type="InterPro" id="IPR005066">
    <property type="entry name" value="MoCF_OxRdtse_dimer"/>
</dbReference>
<evidence type="ECO:0000256" key="7">
    <source>
        <dbReference type="ARBA" id="ARBA00012505"/>
    </source>
</evidence>
<evidence type="ECO:0000256" key="1">
    <source>
        <dbReference type="ARBA" id="ARBA00001924"/>
    </source>
</evidence>